<dbReference type="EMBL" id="BMCP01000001">
    <property type="protein sequence ID" value="GGE29724.1"/>
    <property type="molecule type" value="Genomic_DNA"/>
</dbReference>
<feature type="active site" description="For OMPdecase activity" evidence="8">
    <location>
        <position position="70"/>
    </location>
</feature>
<evidence type="ECO:0000256" key="3">
    <source>
        <dbReference type="ARBA" id="ARBA00022793"/>
    </source>
</evidence>
<evidence type="ECO:0000256" key="5">
    <source>
        <dbReference type="ARBA" id="ARBA00023239"/>
    </source>
</evidence>
<dbReference type="Proteomes" id="UP000602745">
    <property type="component" value="Unassembled WGS sequence"/>
</dbReference>
<dbReference type="Gene3D" id="3.20.20.70">
    <property type="entry name" value="Aldolase class I"/>
    <property type="match status" value="1"/>
</dbReference>
<reference evidence="12" key="1">
    <citation type="journal article" date="2014" name="Int. J. Syst. Evol. Microbiol.">
        <title>Complete genome sequence of Corynebacterium casei LMG S-19264T (=DSM 44701T), isolated from a smear-ripened cheese.</title>
        <authorList>
            <consortium name="US DOE Joint Genome Institute (JGI-PGF)"/>
            <person name="Walter F."/>
            <person name="Albersmeier A."/>
            <person name="Kalinowski J."/>
            <person name="Ruckert C."/>
        </authorList>
    </citation>
    <scope>NUCLEOTIDE SEQUENCE</scope>
    <source>
        <strain evidence="12">CCM 7684</strain>
    </source>
</reference>
<evidence type="ECO:0000256" key="8">
    <source>
        <dbReference type="PIRSR" id="PIRSR614732-1"/>
    </source>
</evidence>
<evidence type="ECO:0000256" key="2">
    <source>
        <dbReference type="ARBA" id="ARBA00004861"/>
    </source>
</evidence>
<feature type="active site" description="For OMPdecase activity" evidence="8">
    <location>
        <position position="67"/>
    </location>
</feature>
<comment type="catalytic activity">
    <reaction evidence="6 7 10">
        <text>orotidine 5'-phosphate + H(+) = UMP + CO2</text>
        <dbReference type="Rhea" id="RHEA:11596"/>
        <dbReference type="ChEBI" id="CHEBI:15378"/>
        <dbReference type="ChEBI" id="CHEBI:16526"/>
        <dbReference type="ChEBI" id="CHEBI:57538"/>
        <dbReference type="ChEBI" id="CHEBI:57865"/>
        <dbReference type="EC" id="4.1.1.23"/>
    </reaction>
</comment>
<evidence type="ECO:0000256" key="7">
    <source>
        <dbReference type="HAMAP-Rule" id="MF_01200"/>
    </source>
</evidence>
<dbReference type="RefSeq" id="WP_188407998.1">
    <property type="nucleotide sequence ID" value="NZ_BMCP01000001.1"/>
</dbReference>
<comment type="caution">
    <text evidence="12">The sequence shown here is derived from an EMBL/GenBank/DDBJ whole genome shotgun (WGS) entry which is preliminary data.</text>
</comment>
<gene>
    <name evidence="7 12" type="primary">pyrF</name>
    <name evidence="12" type="ORF">GCM10007276_03670</name>
</gene>
<protein>
    <recommendedName>
        <fullName evidence="7">Orotidine 5'-phosphate decarboxylase</fullName>
        <ecNumber evidence="7">4.1.1.23</ecNumber>
    </recommendedName>
    <alternativeName>
        <fullName evidence="7">OMP decarboxylase</fullName>
        <shortName evidence="7">OMPDCase</shortName>
        <shortName evidence="7">OMPdecase</shortName>
    </alternativeName>
</protein>
<dbReference type="InterPro" id="IPR047596">
    <property type="entry name" value="OMPdecase_bac"/>
</dbReference>
<evidence type="ECO:0000256" key="4">
    <source>
        <dbReference type="ARBA" id="ARBA00022975"/>
    </source>
</evidence>
<feature type="binding site" evidence="7 9">
    <location>
        <position position="211"/>
    </location>
    <ligand>
        <name>substrate</name>
    </ligand>
</feature>
<dbReference type="NCBIfam" id="TIGR01740">
    <property type="entry name" value="pyrF"/>
    <property type="match status" value="1"/>
</dbReference>
<dbReference type="PROSITE" id="PS00156">
    <property type="entry name" value="OMPDECASE"/>
    <property type="match status" value="1"/>
</dbReference>
<proteinExistence type="inferred from homology"/>
<comment type="function">
    <text evidence="1 7">Catalyzes the decarboxylation of orotidine 5'-monophosphate (OMP) to uridine 5'-monophosphate (UMP).</text>
</comment>
<evidence type="ECO:0000259" key="11">
    <source>
        <dbReference type="SMART" id="SM00934"/>
    </source>
</evidence>
<feature type="binding site" evidence="7 9">
    <location>
        <position position="38"/>
    </location>
    <ligand>
        <name>substrate</name>
    </ligand>
</feature>
<dbReference type="UniPathway" id="UPA00070">
    <property type="reaction ID" value="UER00120"/>
</dbReference>
<feature type="binding site" evidence="7 9">
    <location>
        <position position="190"/>
    </location>
    <ligand>
        <name>substrate</name>
    </ligand>
</feature>
<name>A0A8J2VMZ5_9RHOB</name>
<dbReference type="Pfam" id="PF00215">
    <property type="entry name" value="OMPdecase"/>
    <property type="match status" value="1"/>
</dbReference>
<evidence type="ECO:0000256" key="9">
    <source>
        <dbReference type="PIRSR" id="PIRSR614732-2"/>
    </source>
</evidence>
<comment type="similarity">
    <text evidence="7">Belongs to the OMP decarboxylase family. Type 1 subfamily.</text>
</comment>
<keyword evidence="3 7" id="KW-0210">Decarboxylase</keyword>
<feature type="binding site" evidence="7">
    <location>
        <begin position="65"/>
        <end position="74"/>
    </location>
    <ligand>
        <name>substrate</name>
    </ligand>
</feature>
<feature type="domain" description="Orotidine 5'-phosphate decarboxylase" evidence="11">
    <location>
        <begin position="10"/>
        <end position="226"/>
    </location>
</feature>
<evidence type="ECO:0000256" key="10">
    <source>
        <dbReference type="RuleBase" id="RU000512"/>
    </source>
</evidence>
<dbReference type="GO" id="GO:0044205">
    <property type="term" value="P:'de novo' UMP biosynthetic process"/>
    <property type="evidence" value="ECO:0007669"/>
    <property type="project" value="UniProtKB-UniRule"/>
</dbReference>
<keyword evidence="13" id="KW-1185">Reference proteome</keyword>
<dbReference type="InterPro" id="IPR011060">
    <property type="entry name" value="RibuloseP-bd_barrel"/>
</dbReference>
<feature type="binding site" evidence="7 9">
    <location>
        <position position="16"/>
    </location>
    <ligand>
        <name>substrate</name>
    </ligand>
</feature>
<feature type="binding site" evidence="7 9">
    <location>
        <position position="210"/>
    </location>
    <ligand>
        <name>substrate</name>
    </ligand>
</feature>
<keyword evidence="4 7" id="KW-0665">Pyrimidine biosynthesis</keyword>
<accession>A0A8J2VMZ5</accession>
<feature type="active site" description="For OMPdecase activity" evidence="8">
    <location>
        <position position="65"/>
    </location>
</feature>
<dbReference type="InterPro" id="IPR014732">
    <property type="entry name" value="OMPdecase"/>
</dbReference>
<evidence type="ECO:0000256" key="1">
    <source>
        <dbReference type="ARBA" id="ARBA00002356"/>
    </source>
</evidence>
<evidence type="ECO:0000256" key="6">
    <source>
        <dbReference type="ARBA" id="ARBA00049157"/>
    </source>
</evidence>
<dbReference type="HAMAP" id="MF_01200_B">
    <property type="entry name" value="OMPdecase_type1_B"/>
    <property type="match status" value="1"/>
</dbReference>
<dbReference type="GO" id="GO:0004590">
    <property type="term" value="F:orotidine-5'-phosphate decarboxylase activity"/>
    <property type="evidence" value="ECO:0007669"/>
    <property type="project" value="UniProtKB-UniRule"/>
</dbReference>
<dbReference type="AlphaFoldDB" id="A0A8J2VMZ5"/>
<comment type="subunit">
    <text evidence="7">Homodimer.</text>
</comment>
<dbReference type="GO" id="GO:0006207">
    <property type="term" value="P:'de novo' pyrimidine nucleobase biosynthetic process"/>
    <property type="evidence" value="ECO:0007669"/>
    <property type="project" value="InterPro"/>
</dbReference>
<dbReference type="PANTHER" id="PTHR32119:SF2">
    <property type="entry name" value="OROTIDINE 5'-PHOSPHATE DECARBOXYLASE"/>
    <property type="match status" value="1"/>
</dbReference>
<dbReference type="NCBIfam" id="NF001273">
    <property type="entry name" value="PRK00230.1"/>
    <property type="match status" value="1"/>
</dbReference>
<feature type="active site" description="Proton donor" evidence="7">
    <location>
        <position position="67"/>
    </location>
</feature>
<evidence type="ECO:0000313" key="12">
    <source>
        <dbReference type="EMBL" id="GGE29724.1"/>
    </source>
</evidence>
<dbReference type="CDD" id="cd04725">
    <property type="entry name" value="OMP_decarboxylase_like"/>
    <property type="match status" value="1"/>
</dbReference>
<dbReference type="EC" id="4.1.1.23" evidence="7"/>
<evidence type="ECO:0000313" key="13">
    <source>
        <dbReference type="Proteomes" id="UP000602745"/>
    </source>
</evidence>
<dbReference type="SUPFAM" id="SSF51366">
    <property type="entry name" value="Ribulose-phoshate binding barrel"/>
    <property type="match status" value="1"/>
</dbReference>
<organism evidence="12 13">
    <name type="scientific">Agaricicola taiwanensis</name>
    <dbReference type="NCBI Taxonomy" id="591372"/>
    <lineage>
        <taxon>Bacteria</taxon>
        <taxon>Pseudomonadati</taxon>
        <taxon>Pseudomonadota</taxon>
        <taxon>Alphaproteobacteria</taxon>
        <taxon>Rhodobacterales</taxon>
        <taxon>Paracoccaceae</taxon>
        <taxon>Agaricicola</taxon>
    </lineage>
</organism>
<sequence>MSLLVDNRDRLIIALDVPTVEEAAALVKRIGDEATFYKIGHELLYTGGVDLARRLIGEGKKVFIDAKLHDIGNTVERATANLAALGAHFLTVHAYPQTLQAAARGRGSSNLKILGITVLTSYDDNDVMECGFALSVNDLVLRRAKQILESGVDGVVCAPTDVSAVRSVTGERALLVTPGVRPSGAATGDQKRVATPADAIRAGADHLVVGRPVTKSADPARAAAEIVEEIAAV</sequence>
<dbReference type="PANTHER" id="PTHR32119">
    <property type="entry name" value="OROTIDINE 5'-PHOSPHATE DECARBOXYLASE"/>
    <property type="match status" value="1"/>
</dbReference>
<feature type="binding site" evidence="7 9">
    <location>
        <position position="181"/>
    </location>
    <ligand>
        <name>substrate</name>
    </ligand>
</feature>
<feature type="binding site" evidence="7 9">
    <location>
        <position position="120"/>
    </location>
    <ligand>
        <name>substrate</name>
    </ligand>
</feature>
<dbReference type="InterPro" id="IPR018089">
    <property type="entry name" value="OMPdecase_AS"/>
</dbReference>
<comment type="pathway">
    <text evidence="2 7 10">Pyrimidine metabolism; UMP biosynthesis via de novo pathway; UMP from orotate: step 2/2.</text>
</comment>
<keyword evidence="5 7" id="KW-0456">Lyase</keyword>
<dbReference type="GO" id="GO:0005829">
    <property type="term" value="C:cytosol"/>
    <property type="evidence" value="ECO:0007669"/>
    <property type="project" value="TreeGrafter"/>
</dbReference>
<dbReference type="SMART" id="SM00934">
    <property type="entry name" value="OMPdecase"/>
    <property type="match status" value="1"/>
</dbReference>
<dbReference type="InterPro" id="IPR001754">
    <property type="entry name" value="OMPdeCOase_dom"/>
</dbReference>
<dbReference type="InterPro" id="IPR013785">
    <property type="entry name" value="Aldolase_TIM"/>
</dbReference>
<reference evidence="12" key="2">
    <citation type="submission" date="2020-09" db="EMBL/GenBank/DDBJ databases">
        <authorList>
            <person name="Sun Q."/>
            <person name="Sedlacek I."/>
        </authorList>
    </citation>
    <scope>NUCLEOTIDE SEQUENCE</scope>
    <source>
        <strain evidence="12">CCM 7684</strain>
    </source>
</reference>